<dbReference type="AlphaFoldDB" id="A0A1I5N4R8"/>
<organism evidence="3 4">
    <name type="scientific">Pseudarcicella hirudinis</name>
    <dbReference type="NCBI Taxonomy" id="1079859"/>
    <lineage>
        <taxon>Bacteria</taxon>
        <taxon>Pseudomonadati</taxon>
        <taxon>Bacteroidota</taxon>
        <taxon>Cytophagia</taxon>
        <taxon>Cytophagales</taxon>
        <taxon>Flectobacillaceae</taxon>
        <taxon>Pseudarcicella</taxon>
    </lineage>
</organism>
<keyword evidence="4" id="KW-1185">Reference proteome</keyword>
<evidence type="ECO:0000313" key="4">
    <source>
        <dbReference type="Proteomes" id="UP000199306"/>
    </source>
</evidence>
<reference evidence="3 4" key="1">
    <citation type="submission" date="2016-10" db="EMBL/GenBank/DDBJ databases">
        <authorList>
            <person name="de Groot N.N."/>
        </authorList>
    </citation>
    <scope>NUCLEOTIDE SEQUENCE [LARGE SCALE GENOMIC DNA]</scope>
    <source>
        <strain evidence="4">E92,LMG 26720,CCM 7988</strain>
    </source>
</reference>
<gene>
    <name evidence="3" type="ORF">SAMN04515674_101602</name>
</gene>
<evidence type="ECO:0000259" key="2">
    <source>
        <dbReference type="Pfam" id="PF13699"/>
    </source>
</evidence>
<dbReference type="Proteomes" id="UP000199306">
    <property type="component" value="Unassembled WGS sequence"/>
</dbReference>
<feature type="region of interest" description="Disordered" evidence="1">
    <location>
        <begin position="200"/>
        <end position="233"/>
    </location>
</feature>
<dbReference type="Pfam" id="PF13699">
    <property type="entry name" value="eCIS_core"/>
    <property type="match status" value="1"/>
</dbReference>
<feature type="region of interest" description="Disordered" evidence="1">
    <location>
        <begin position="58"/>
        <end position="140"/>
    </location>
</feature>
<accession>A0A1I5N4R8</accession>
<name>A0A1I5N4R8_9BACT</name>
<dbReference type="EMBL" id="FOXH01000001">
    <property type="protein sequence ID" value="SFP16809.1"/>
    <property type="molecule type" value="Genomic_DNA"/>
</dbReference>
<feature type="compositionally biased region" description="Basic and acidic residues" evidence="1">
    <location>
        <begin position="66"/>
        <end position="77"/>
    </location>
</feature>
<evidence type="ECO:0000313" key="3">
    <source>
        <dbReference type="EMBL" id="SFP16809.1"/>
    </source>
</evidence>
<protein>
    <recommendedName>
        <fullName evidence="2">eCIS core domain-containing protein</fullName>
    </recommendedName>
</protein>
<feature type="compositionally biased region" description="Basic and acidic residues" evidence="1">
    <location>
        <begin position="91"/>
        <end position="107"/>
    </location>
</feature>
<feature type="region of interest" description="Disordered" evidence="1">
    <location>
        <begin position="1"/>
        <end position="29"/>
    </location>
</feature>
<evidence type="ECO:0000256" key="1">
    <source>
        <dbReference type="SAM" id="MobiDB-lite"/>
    </source>
</evidence>
<dbReference type="RefSeq" id="WP_092011829.1">
    <property type="nucleotide sequence ID" value="NZ_FOXH01000001.1"/>
</dbReference>
<feature type="domain" description="eCIS core" evidence="2">
    <location>
        <begin position="129"/>
        <end position="205"/>
    </location>
</feature>
<dbReference type="InterPro" id="IPR025295">
    <property type="entry name" value="eCIS_core_dom"/>
</dbReference>
<dbReference type="STRING" id="1079859.SAMN04515674_101602"/>
<sequence length="1136" mass="123281">MKSPGEKAKNPQIQRSQHPFFSKRGENSFFGQTGVQAKIEVGEAGDAFEQEADAVAEKVVAQTGSETKEKSDGEKIQSKPIAESISPIVRRKQDDEETKVQKKEEGHSAQTAPASVEKGISESHGSGSPMPGKVKDEMESGFGADFSGVRVHTDSRAEKMNQDLGAQAFAHGNDIYFNRNKFNPNSNEGKKLLAHELTHTVQQGGSGVKKKKIQKGDDTSGSSTYKSKTGKGEVERNGNTFKLKVASMRLPDFKVPFTKTPFTLPKEERANQQIAIWEGQFASSDSIKKHVKDKIGEAPQPIISGKSSYAFKLKDGGGETSYVIGDADQIKQTMLRPFWDLNGKRQSFHVDHKQEYQLGGSDDDPKNLWLLEAKVNVASGDKIKTEKYLKIQELMDEAHDDGGFWQAGTPDAKTIKNSPRYDIRFLAVEGGLNVGFKDEKKYTETEIRQGKPLGGLTPLSKSEIKKMGFDNDKQILLFSRSDGGTVNKIDYERGGQKDIDLGWGVNVRALKINVNRDAENIIGGGSSVTGKIFKNDGKKIRFVHDFEFTFPVKPVGTLPNTGFIDQSQLRNQFKDELELAGLSPIALDEAQFEEEKGLVARGKVLPSVPFLKDANIDIVMSGEDIYLEKVFNIEQIKIPKPFSITDCSLAVRLGTKGLEIQGGVDFEIEKVGKGSVEGFINTKSEAGIKGSFEFDTKLFTKAKISIGYENDKFKAEGELAIGKDKIKGIKKADANVKFENETLTAAGSADLDVKGLEKGTMSLKYNKEVLEVGGEFTLSNDIPRIKGGKVNAKVVKKGDEYEVSAGGSAEIDLPGFKETTLAVEYVNGAITVESTLQYEKGIAKGSIKVGATNRPTDENGNPAGEPGDKWVVYGNGELTLKLTPWLQASAKVTLTKAGEMEVSGTIGIPNALEVFKAKTINQPLLKFPTLEIPLLAIPLGPVSLGLVATIGGGIDFNASIGPGKLEQLSATINYKPGQEDSISLSGKGKFVVPAEAMLRVYGRAGIGLSAAVASVSGGIEVGAGIGIKGAAEASLDVGWTPQDGISLHAQGEVYVEPALNFDVKLFLQAHIPFYTKEWTKTLGQRQFGSGMKFGLLFPIDYKEGKDFNISMEDLKVIKPDLDLSSVIDNFKHELFD</sequence>
<proteinExistence type="predicted"/>